<sequence length="206" mass="22390">MNIFKRGDRVAFAFDKSTTGTVTSSRKTVVRVLWDATGIETPLDPAELIHSPKPKKNDRGALAKEHTTASESTTQEKDESMSKTTGIECNAFIAATLRDKYTRDGIIGRMPTEALGAFADENSADPIEVAQAHMFAFGYGANSPELEEAEYSEDELHARLIEWGASERTTVHQLSLFALETDIDAKALFNAYASLGFIPNGGANNA</sequence>
<dbReference type="EMBL" id="PNQX01000002">
    <property type="protein sequence ID" value="PMQ19344.1"/>
    <property type="molecule type" value="Genomic_DNA"/>
</dbReference>
<accession>A0A2N7RZM5</accession>
<proteinExistence type="predicted"/>
<evidence type="ECO:0000256" key="1">
    <source>
        <dbReference type="SAM" id="MobiDB-lite"/>
    </source>
</evidence>
<comment type="caution">
    <text evidence="2">The sequence shown here is derived from an EMBL/GenBank/DDBJ whole genome shotgun (WGS) entry which is preliminary data.</text>
</comment>
<feature type="region of interest" description="Disordered" evidence="1">
    <location>
        <begin position="44"/>
        <end position="83"/>
    </location>
</feature>
<name>A0A2N7RZM5_9MICC</name>
<feature type="compositionally biased region" description="Basic and acidic residues" evidence="1">
    <location>
        <begin position="55"/>
        <end position="81"/>
    </location>
</feature>
<evidence type="ECO:0000313" key="2">
    <source>
        <dbReference type="EMBL" id="PMQ19344.1"/>
    </source>
</evidence>
<evidence type="ECO:0000313" key="3">
    <source>
        <dbReference type="Proteomes" id="UP000235739"/>
    </source>
</evidence>
<dbReference type="AlphaFoldDB" id="A0A2N7RZM5"/>
<dbReference type="Proteomes" id="UP000235739">
    <property type="component" value="Unassembled WGS sequence"/>
</dbReference>
<reference evidence="2 3" key="1">
    <citation type="journal article" date="2017" name="Elife">
        <title>Extensive horizontal gene transfer in cheese-associated bacteria.</title>
        <authorList>
            <person name="Bonham K.S."/>
            <person name="Wolfe B.E."/>
            <person name="Dutton R.J."/>
        </authorList>
    </citation>
    <scope>NUCLEOTIDE SEQUENCE [LARGE SCALE GENOMIC DNA]</scope>
    <source>
        <strain evidence="2 3">JB182</strain>
    </source>
</reference>
<dbReference type="RefSeq" id="WP_102598562.1">
    <property type="nucleotide sequence ID" value="NZ_JABUYH010000046.1"/>
</dbReference>
<gene>
    <name evidence="2" type="ORF">CIK84_11630</name>
</gene>
<organism evidence="2 3">
    <name type="scientific">Glutamicibacter arilaitensis</name>
    <dbReference type="NCBI Taxonomy" id="256701"/>
    <lineage>
        <taxon>Bacteria</taxon>
        <taxon>Bacillati</taxon>
        <taxon>Actinomycetota</taxon>
        <taxon>Actinomycetes</taxon>
        <taxon>Micrococcales</taxon>
        <taxon>Micrococcaceae</taxon>
        <taxon>Glutamicibacter</taxon>
    </lineage>
</organism>
<protein>
    <submittedName>
        <fullName evidence="2">Uncharacterized protein</fullName>
    </submittedName>
</protein>